<feature type="domain" description="23S rRNA (guanine(745)-N(1))-methyltransferase N-terminal" evidence="2">
    <location>
        <begin position="20"/>
        <end position="63"/>
    </location>
</feature>
<gene>
    <name evidence="3" type="ORF">J2S67_000738</name>
</gene>
<evidence type="ECO:0000313" key="3">
    <source>
        <dbReference type="EMBL" id="MDR7293470.1"/>
    </source>
</evidence>
<feature type="domain" description="Methyltransferase" evidence="1">
    <location>
        <begin position="125"/>
        <end position="209"/>
    </location>
</feature>
<dbReference type="Pfam" id="PF13649">
    <property type="entry name" value="Methyltransf_25"/>
    <property type="match status" value="1"/>
</dbReference>
<sequence length="323" mass="35218">MHDTKEVAPQDSHGFSWTLTCPVCGIEPSPLTIEYKGNRKPATASCASGHRFDAARQGHINLLTGRGTSFTPDSRDMVASRIQFLEAGHYEPIARTIREAITKHASLDHTSDTKERADHCSAPLVLDAGCGTGYYLAHAIAGLGAGARGIGFDISPAAAQRAAHIDNVLALVWDVWRTWPIPTHSADAILNVFAPRNWEEFDRALKPSGALIVVTPLPEHLAEIRDLAGLLAIQEGKQEYLLADAARHGFRLVGEHSLKETMLLEPQAVSALAHMGPAGHHHSRDEIRARVESEWDRHVPETAQTHSALQVTCNVMISAFKKQ</sequence>
<evidence type="ECO:0000259" key="1">
    <source>
        <dbReference type="Pfam" id="PF13649"/>
    </source>
</evidence>
<dbReference type="InterPro" id="IPR041698">
    <property type="entry name" value="Methyltransf_25"/>
</dbReference>
<keyword evidence="4" id="KW-1185">Reference proteome</keyword>
<dbReference type="PIRSF" id="PIRSF018249">
    <property type="entry name" value="MyrA_prd"/>
    <property type="match status" value="1"/>
</dbReference>
<dbReference type="EMBL" id="JAVDXX010000001">
    <property type="protein sequence ID" value="MDR7293470.1"/>
    <property type="molecule type" value="Genomic_DNA"/>
</dbReference>
<dbReference type="Gene3D" id="3.40.50.150">
    <property type="entry name" value="Vaccinia Virus protein VP39"/>
    <property type="match status" value="1"/>
</dbReference>
<organism evidence="3 4">
    <name type="scientific">Pseudoglutamicibacter albus</name>
    <dbReference type="NCBI Taxonomy" id="98671"/>
    <lineage>
        <taxon>Bacteria</taxon>
        <taxon>Bacillati</taxon>
        <taxon>Actinomycetota</taxon>
        <taxon>Actinomycetes</taxon>
        <taxon>Micrococcales</taxon>
        <taxon>Micrococcaceae</taxon>
        <taxon>Pseudoglutamicibacter</taxon>
    </lineage>
</organism>
<protein>
    <submittedName>
        <fullName evidence="3">23S rRNA (Guanine745-N1)-methyltransferase</fullName>
        <ecNumber evidence="3">2.1.1.187</ecNumber>
    </submittedName>
</protein>
<dbReference type="EC" id="2.1.1.187" evidence="3"/>
<reference evidence="3" key="1">
    <citation type="submission" date="2023-07" db="EMBL/GenBank/DDBJ databases">
        <title>Sequencing the genomes of 1000 actinobacteria strains.</title>
        <authorList>
            <person name="Klenk H.-P."/>
        </authorList>
    </citation>
    <scope>NUCLEOTIDE SEQUENCE</scope>
    <source>
        <strain evidence="3">DSM 13068</strain>
    </source>
</reference>
<dbReference type="RefSeq" id="WP_310246451.1">
    <property type="nucleotide sequence ID" value="NZ_JAVDXX010000001.1"/>
</dbReference>
<keyword evidence="3" id="KW-0489">Methyltransferase</keyword>
<comment type="caution">
    <text evidence="3">The sequence shown here is derived from an EMBL/GenBank/DDBJ whole genome shotgun (WGS) entry which is preliminary data.</text>
</comment>
<dbReference type="Proteomes" id="UP001180715">
    <property type="component" value="Unassembled WGS sequence"/>
</dbReference>
<evidence type="ECO:0000313" key="4">
    <source>
        <dbReference type="Proteomes" id="UP001180715"/>
    </source>
</evidence>
<dbReference type="InterPro" id="IPR029063">
    <property type="entry name" value="SAM-dependent_MTases_sf"/>
</dbReference>
<accession>A0ABU1YYM1</accession>
<dbReference type="GO" id="GO:0052911">
    <property type="term" value="F:23S rRNA (guanine(745)-N(1))-methyltransferase activity"/>
    <property type="evidence" value="ECO:0007669"/>
    <property type="project" value="UniProtKB-EC"/>
</dbReference>
<dbReference type="InterPro" id="IPR048647">
    <property type="entry name" value="RlmA_N"/>
</dbReference>
<keyword evidence="3" id="KW-0808">Transferase</keyword>
<name>A0ABU1YYM1_9MICC</name>
<evidence type="ECO:0000259" key="2">
    <source>
        <dbReference type="Pfam" id="PF21302"/>
    </source>
</evidence>
<proteinExistence type="predicted"/>
<dbReference type="CDD" id="cd02440">
    <property type="entry name" value="AdoMet_MTases"/>
    <property type="match status" value="1"/>
</dbReference>
<dbReference type="SUPFAM" id="SSF53335">
    <property type="entry name" value="S-adenosyl-L-methionine-dependent methyltransferases"/>
    <property type="match status" value="1"/>
</dbReference>
<dbReference type="InterPro" id="IPR016718">
    <property type="entry name" value="rRNA_m1G-MeTrfase_A_prd"/>
</dbReference>
<dbReference type="Pfam" id="PF21302">
    <property type="entry name" value="Zn_ribbon_RlmA"/>
    <property type="match status" value="1"/>
</dbReference>